<organism evidence="4 5">
    <name type="scientific">Pseudonocardia ailaonensis</name>
    <dbReference type="NCBI Taxonomy" id="367279"/>
    <lineage>
        <taxon>Bacteria</taxon>
        <taxon>Bacillati</taxon>
        <taxon>Actinomycetota</taxon>
        <taxon>Actinomycetes</taxon>
        <taxon>Pseudonocardiales</taxon>
        <taxon>Pseudonocardiaceae</taxon>
        <taxon>Pseudonocardia</taxon>
    </lineage>
</organism>
<protein>
    <submittedName>
        <fullName evidence="4">Amidohydrolase family protein</fullName>
    </submittedName>
</protein>
<feature type="domain" description="Amidohydrolase-related" evidence="3">
    <location>
        <begin position="22"/>
        <end position="421"/>
    </location>
</feature>
<dbReference type="InterPro" id="IPR032465">
    <property type="entry name" value="ACMSD"/>
</dbReference>
<dbReference type="InterPro" id="IPR032466">
    <property type="entry name" value="Metal_Hydrolase"/>
</dbReference>
<dbReference type="PANTHER" id="PTHR21240">
    <property type="entry name" value="2-AMINO-3-CARBOXYLMUCONATE-6-SEMIALDEHYDE DECARBOXYLASE"/>
    <property type="match status" value="1"/>
</dbReference>
<dbReference type="RefSeq" id="WP_344417716.1">
    <property type="nucleotide sequence ID" value="NZ_BAAAQK010000009.1"/>
</dbReference>
<dbReference type="Pfam" id="PF04909">
    <property type="entry name" value="Amidohydro_2"/>
    <property type="match status" value="1"/>
</dbReference>
<dbReference type="PANTHER" id="PTHR21240:SF28">
    <property type="entry name" value="ISO-OROTATE DECARBOXYLASE (EUROFUNG)"/>
    <property type="match status" value="1"/>
</dbReference>
<gene>
    <name evidence="4" type="ORF">GCM10009836_34150</name>
</gene>
<dbReference type="SUPFAM" id="SSF51556">
    <property type="entry name" value="Metallo-dependent hydrolases"/>
    <property type="match status" value="1"/>
</dbReference>
<dbReference type="Proteomes" id="UP001500449">
    <property type="component" value="Unassembled WGS sequence"/>
</dbReference>
<proteinExistence type="predicted"/>
<evidence type="ECO:0000313" key="4">
    <source>
        <dbReference type="EMBL" id="GAA1851348.1"/>
    </source>
</evidence>
<accession>A0ABN2N821</accession>
<evidence type="ECO:0000256" key="2">
    <source>
        <dbReference type="SAM" id="MobiDB-lite"/>
    </source>
</evidence>
<feature type="region of interest" description="Disordered" evidence="2">
    <location>
        <begin position="242"/>
        <end position="268"/>
    </location>
</feature>
<evidence type="ECO:0000259" key="3">
    <source>
        <dbReference type="Pfam" id="PF04909"/>
    </source>
</evidence>
<comment type="caution">
    <text evidence="4">The sequence shown here is derived from an EMBL/GenBank/DDBJ whole genome shotgun (WGS) entry which is preliminary data.</text>
</comment>
<keyword evidence="1" id="KW-0456">Lyase</keyword>
<keyword evidence="5" id="KW-1185">Reference proteome</keyword>
<dbReference type="Gene3D" id="3.20.20.140">
    <property type="entry name" value="Metal-dependent hydrolases"/>
    <property type="match status" value="1"/>
</dbReference>
<reference evidence="4 5" key="1">
    <citation type="journal article" date="2019" name="Int. J. Syst. Evol. Microbiol.">
        <title>The Global Catalogue of Microorganisms (GCM) 10K type strain sequencing project: providing services to taxonomists for standard genome sequencing and annotation.</title>
        <authorList>
            <consortium name="The Broad Institute Genomics Platform"/>
            <consortium name="The Broad Institute Genome Sequencing Center for Infectious Disease"/>
            <person name="Wu L."/>
            <person name="Ma J."/>
        </authorList>
    </citation>
    <scope>NUCLEOTIDE SEQUENCE [LARGE SCALE GENOMIC DNA]</scope>
    <source>
        <strain evidence="4 5">JCM 16009</strain>
    </source>
</reference>
<dbReference type="InterPro" id="IPR006680">
    <property type="entry name" value="Amidohydro-rel"/>
</dbReference>
<name>A0ABN2N821_9PSEU</name>
<sequence length="428" mass="47532">MTQAPERTAHDVDEVLNGIKIIDCDAHFTEPHDLWLSRTPKSRHSEIPVIKTIDGESHWYLGDELWATMGGNVIGHGNERAYGRYILQPFDRVSSAAWSVPDRVALLDELGIHAQICYPNALGFSSNHIFAIDDIAQRLFILQTYNDFLADIQEESGGRLLPQAVLPVWDMDATVAEMTRLADRGITGYTLSDKPEMLGLPELPDKYFVPMFELANDTKAVINFHIGSGKTKAEREEARATLLSPEGGPGAGAEAKPASDGVGTGSAWKSLSSKQRHVVTAALAEMSNVRAVCNLVVSGFFDRYPDLKIVSAESGIGWVPFILEALEHNFNEMLVDESGRDLQRRPTEYFRDHLFVTFWFESSAPRYLVDSIGVNNILVETDIPHPSCLYPGVREHFANVLGDQSFEVRKRILQDNAAELYTIDLGSS</sequence>
<dbReference type="EMBL" id="BAAAQK010000009">
    <property type="protein sequence ID" value="GAA1851348.1"/>
    <property type="molecule type" value="Genomic_DNA"/>
</dbReference>
<evidence type="ECO:0000256" key="1">
    <source>
        <dbReference type="ARBA" id="ARBA00023239"/>
    </source>
</evidence>
<evidence type="ECO:0000313" key="5">
    <source>
        <dbReference type="Proteomes" id="UP001500449"/>
    </source>
</evidence>